<evidence type="ECO:0000313" key="4">
    <source>
        <dbReference type="Proteomes" id="UP000005408"/>
    </source>
</evidence>
<feature type="transmembrane region" description="Helical" evidence="2">
    <location>
        <begin position="288"/>
        <end position="308"/>
    </location>
</feature>
<proteinExistence type="predicted"/>
<feature type="transmembrane region" description="Helical" evidence="2">
    <location>
        <begin position="228"/>
        <end position="247"/>
    </location>
</feature>
<dbReference type="AlphaFoldDB" id="A0A8W8JUQ6"/>
<keyword evidence="2" id="KW-1133">Transmembrane helix</keyword>
<sequence length="519" mass="59569">MSNNTVTNNSRSEIHDWNYRMNRLNDQIAERRFRRDGGFYGAEGLSPPRADSGSRNLGYDDDDERKVNNGRSFGMPGDMEQRYQRNGERRNAGYRGQFGERSRLYQIPNDEDRTRSFNRNHGQEIDKKGNRGCKETEFCNGKAVIGIGRAYKNMGYMDRGLHHPRTPLNYPAPNAQYIDRGSDFPRSNMQNQSGSVALNTQAPLTVEYQLVGEPKGQEENEEKKPRKVWWYTTSRVFSAVLIIISLVSDWLQYLEMDDPIGEVQEKVKDTFMSKKCTKESTKDTASQFLYFTIAGTVLAALQLANIIYQIVQNHRTPIDTDIKDYIDERTEVFLVNMFVKFPQTFLIHRNEVNLCLGCGTGNSKQLKGFLNGFSSLASSIWRYVTHLKVSTCSCSDMCKRCTTRCGLRIKNCLLGCIRCLCRCPARYCCPEIKNAYPCCFMHLFCSNFWMFTNCCCQCKKDSKKSSILAETASIPTSFVAFLYMLKVAKYFCMVQLSGLVTLVFESIIGFFWDKVFHNK</sequence>
<feature type="region of interest" description="Disordered" evidence="1">
    <location>
        <begin position="39"/>
        <end position="80"/>
    </location>
</feature>
<name>A0A8W8JUQ6_MAGGI</name>
<reference evidence="3" key="1">
    <citation type="submission" date="2022-08" db="UniProtKB">
        <authorList>
            <consortium name="EnsemblMetazoa"/>
        </authorList>
    </citation>
    <scope>IDENTIFICATION</scope>
    <source>
        <strain evidence="3">05x7-T-G4-1.051#20</strain>
    </source>
</reference>
<evidence type="ECO:0000313" key="3">
    <source>
        <dbReference type="EnsemblMetazoa" id="G21070.1:cds"/>
    </source>
</evidence>
<dbReference type="Proteomes" id="UP000005408">
    <property type="component" value="Unassembled WGS sequence"/>
</dbReference>
<keyword evidence="2" id="KW-0812">Transmembrane</keyword>
<protein>
    <submittedName>
        <fullName evidence="3">Uncharacterized protein</fullName>
    </submittedName>
</protein>
<keyword evidence="4" id="KW-1185">Reference proteome</keyword>
<keyword evidence="2" id="KW-0472">Membrane</keyword>
<evidence type="ECO:0000256" key="1">
    <source>
        <dbReference type="SAM" id="MobiDB-lite"/>
    </source>
</evidence>
<feature type="transmembrane region" description="Helical" evidence="2">
    <location>
        <begin position="491"/>
        <end position="512"/>
    </location>
</feature>
<organism evidence="3 4">
    <name type="scientific">Magallana gigas</name>
    <name type="common">Pacific oyster</name>
    <name type="synonym">Crassostrea gigas</name>
    <dbReference type="NCBI Taxonomy" id="29159"/>
    <lineage>
        <taxon>Eukaryota</taxon>
        <taxon>Metazoa</taxon>
        <taxon>Spiralia</taxon>
        <taxon>Lophotrochozoa</taxon>
        <taxon>Mollusca</taxon>
        <taxon>Bivalvia</taxon>
        <taxon>Autobranchia</taxon>
        <taxon>Pteriomorphia</taxon>
        <taxon>Ostreida</taxon>
        <taxon>Ostreoidea</taxon>
        <taxon>Ostreidae</taxon>
        <taxon>Magallana</taxon>
    </lineage>
</organism>
<accession>A0A8W8JUQ6</accession>
<dbReference type="EnsemblMetazoa" id="G21070.1">
    <property type="protein sequence ID" value="G21070.1:cds"/>
    <property type="gene ID" value="G21070"/>
</dbReference>
<evidence type="ECO:0000256" key="2">
    <source>
        <dbReference type="SAM" id="Phobius"/>
    </source>
</evidence>